<accession>A0ABD1KEP5</accession>
<feature type="transmembrane region" description="Helical" evidence="2">
    <location>
        <begin position="12"/>
        <end position="31"/>
    </location>
</feature>
<dbReference type="InterPro" id="IPR007110">
    <property type="entry name" value="Ig-like_dom"/>
</dbReference>
<keyword evidence="2" id="KW-0812">Transmembrane</keyword>
<evidence type="ECO:0000256" key="1">
    <source>
        <dbReference type="SAM" id="MobiDB-lite"/>
    </source>
</evidence>
<dbReference type="InterPro" id="IPR036179">
    <property type="entry name" value="Ig-like_dom_sf"/>
</dbReference>
<evidence type="ECO:0000313" key="4">
    <source>
        <dbReference type="EMBL" id="KAL2097675.1"/>
    </source>
</evidence>
<gene>
    <name evidence="4" type="ORF">ACEWY4_006882</name>
</gene>
<feature type="compositionally biased region" description="Polar residues" evidence="1">
    <location>
        <begin position="252"/>
        <end position="275"/>
    </location>
</feature>
<dbReference type="PROSITE" id="PS50835">
    <property type="entry name" value="IG_LIKE"/>
    <property type="match status" value="1"/>
</dbReference>
<dbReference type="Gene3D" id="2.60.40.10">
    <property type="entry name" value="Immunoglobulins"/>
    <property type="match status" value="1"/>
</dbReference>
<dbReference type="AlphaFoldDB" id="A0ABD1KEP5"/>
<reference evidence="4 5" key="1">
    <citation type="submission" date="2024-09" db="EMBL/GenBank/DDBJ databases">
        <title>A chromosome-level genome assembly of Gray's grenadier anchovy, Coilia grayii.</title>
        <authorList>
            <person name="Fu Z."/>
        </authorList>
    </citation>
    <scope>NUCLEOTIDE SEQUENCE [LARGE SCALE GENOMIC DNA]</scope>
    <source>
        <strain evidence="4">G4</strain>
        <tissue evidence="4">Muscle</tissue>
    </source>
</reference>
<evidence type="ECO:0000259" key="3">
    <source>
        <dbReference type="PROSITE" id="PS50835"/>
    </source>
</evidence>
<dbReference type="EMBL" id="JBHFQA010000006">
    <property type="protein sequence ID" value="KAL2097675.1"/>
    <property type="molecule type" value="Genomic_DNA"/>
</dbReference>
<feature type="region of interest" description="Disordered" evidence="1">
    <location>
        <begin position="237"/>
        <end position="275"/>
    </location>
</feature>
<dbReference type="InterPro" id="IPR013783">
    <property type="entry name" value="Ig-like_fold"/>
</dbReference>
<keyword evidence="2" id="KW-0472">Membrane</keyword>
<dbReference type="SMART" id="SM00409">
    <property type="entry name" value="IG"/>
    <property type="match status" value="1"/>
</dbReference>
<dbReference type="InterPro" id="IPR003599">
    <property type="entry name" value="Ig_sub"/>
</dbReference>
<name>A0ABD1KEP5_9TELE</name>
<evidence type="ECO:0000313" key="5">
    <source>
        <dbReference type="Proteomes" id="UP001591681"/>
    </source>
</evidence>
<feature type="domain" description="Ig-like" evidence="3">
    <location>
        <begin position="35"/>
        <end position="142"/>
    </location>
</feature>
<protein>
    <recommendedName>
        <fullName evidence="3">Ig-like domain-containing protein</fullName>
    </recommendedName>
</protein>
<dbReference type="SUPFAM" id="SSF48726">
    <property type="entry name" value="Immunoglobulin"/>
    <property type="match status" value="1"/>
</dbReference>
<proteinExistence type="predicted"/>
<organism evidence="4 5">
    <name type="scientific">Coilia grayii</name>
    <name type="common">Gray's grenadier anchovy</name>
    <dbReference type="NCBI Taxonomy" id="363190"/>
    <lineage>
        <taxon>Eukaryota</taxon>
        <taxon>Metazoa</taxon>
        <taxon>Chordata</taxon>
        <taxon>Craniata</taxon>
        <taxon>Vertebrata</taxon>
        <taxon>Euteleostomi</taxon>
        <taxon>Actinopterygii</taxon>
        <taxon>Neopterygii</taxon>
        <taxon>Teleostei</taxon>
        <taxon>Clupei</taxon>
        <taxon>Clupeiformes</taxon>
        <taxon>Clupeoidei</taxon>
        <taxon>Engraulidae</taxon>
        <taxon>Coilinae</taxon>
        <taxon>Coilia</taxon>
    </lineage>
</organism>
<dbReference type="Proteomes" id="UP001591681">
    <property type="component" value="Unassembled WGS sequence"/>
</dbReference>
<evidence type="ECO:0000256" key="2">
    <source>
        <dbReference type="SAM" id="Phobius"/>
    </source>
</evidence>
<comment type="caution">
    <text evidence="4">The sequence shown here is derived from an EMBL/GenBank/DDBJ whole genome shotgun (WGS) entry which is preliminary data.</text>
</comment>
<feature type="transmembrane region" description="Helical" evidence="2">
    <location>
        <begin position="171"/>
        <end position="196"/>
    </location>
</feature>
<sequence length="275" mass="31622">MYVSVCGHMYAYILYCTFIVHIVLCTVSLLWQKASNLTITPLRAKPGDNITMFCDRMWETGSDILWFRGFSTDVQTWFNISARQAYTAQVYNLPAYHLIPKWNDVNKSYDLVIRAVTESDHGLYYCASKPWKKVYNFSQDVSWVSVLENSDSSDIVPTTSAPIPWKSDRCWMLLVSLCLVCVLLSTLISSACVFFLCRKTDNGTSEHMLQSRSDLQMKRNRTQNDDGDLFYASLHLPKGKHKPRHNDRTHNSDFTTYSGVRCNRQQPKPQANSIL</sequence>
<keyword evidence="5" id="KW-1185">Reference proteome</keyword>
<keyword evidence="2" id="KW-1133">Transmembrane helix</keyword>